<evidence type="ECO:0000313" key="2">
    <source>
        <dbReference type="Proteomes" id="UP000784294"/>
    </source>
</evidence>
<organism evidence="1 2">
    <name type="scientific">Protopolystoma xenopodis</name>
    <dbReference type="NCBI Taxonomy" id="117903"/>
    <lineage>
        <taxon>Eukaryota</taxon>
        <taxon>Metazoa</taxon>
        <taxon>Spiralia</taxon>
        <taxon>Lophotrochozoa</taxon>
        <taxon>Platyhelminthes</taxon>
        <taxon>Monogenea</taxon>
        <taxon>Polyopisthocotylea</taxon>
        <taxon>Polystomatidea</taxon>
        <taxon>Polystomatidae</taxon>
        <taxon>Protopolystoma</taxon>
    </lineage>
</organism>
<reference evidence="1" key="1">
    <citation type="submission" date="2018-11" db="EMBL/GenBank/DDBJ databases">
        <authorList>
            <consortium name="Pathogen Informatics"/>
        </authorList>
    </citation>
    <scope>NUCLEOTIDE SEQUENCE</scope>
</reference>
<accession>A0A3S5AB44</accession>
<dbReference type="AlphaFoldDB" id="A0A3S5AB44"/>
<dbReference type="EMBL" id="CAAALY010041747">
    <property type="protein sequence ID" value="VEL19478.1"/>
    <property type="molecule type" value="Genomic_DNA"/>
</dbReference>
<proteinExistence type="predicted"/>
<name>A0A3S5AB44_9PLAT</name>
<keyword evidence="2" id="KW-1185">Reference proteome</keyword>
<sequence length="125" mass="14299">MHSCSDDVCSDAKDEISDDGRTATRHIFVKIQSTIRYSTTTTLRFPRRRFKKFLLNEKMISGSGEVDQLRRCHSRSCQLHQDLKVALRPTGCKTTEIEIGVGMRRIEESLTLTSLADQEKVPPRM</sequence>
<comment type="caution">
    <text evidence="1">The sequence shown here is derived from an EMBL/GenBank/DDBJ whole genome shotgun (WGS) entry which is preliminary data.</text>
</comment>
<evidence type="ECO:0000313" key="1">
    <source>
        <dbReference type="EMBL" id="VEL19478.1"/>
    </source>
</evidence>
<protein>
    <submittedName>
        <fullName evidence="1">Uncharacterized protein</fullName>
    </submittedName>
</protein>
<dbReference type="Proteomes" id="UP000784294">
    <property type="component" value="Unassembled WGS sequence"/>
</dbReference>
<gene>
    <name evidence="1" type="ORF">PXEA_LOCUS12918</name>
</gene>